<comment type="subunit">
    <text evidence="3">Component of the ER membrane protein complex (EMC).</text>
</comment>
<dbReference type="OMA" id="YGVMYIA"/>
<evidence type="ECO:0000256" key="8">
    <source>
        <dbReference type="SAM" id="Phobius"/>
    </source>
</evidence>
<evidence type="ECO:0000313" key="11">
    <source>
        <dbReference type="Proteomes" id="UP000036987"/>
    </source>
</evidence>
<evidence type="ECO:0000256" key="7">
    <source>
        <dbReference type="ARBA" id="ARBA00023136"/>
    </source>
</evidence>
<keyword evidence="7 8" id="KW-0472">Membrane</keyword>
<keyword evidence="5" id="KW-0256">Endoplasmic reticulum</keyword>
<feature type="chain" id="PRO_5005527470" evidence="9">
    <location>
        <begin position="22"/>
        <end position="101"/>
    </location>
</feature>
<comment type="similarity">
    <text evidence="2">Belongs to the membrane magnesium transporter (TC 1.A.67) family.</text>
</comment>
<dbReference type="AlphaFoldDB" id="A0A0K9P7G0"/>
<dbReference type="InterPro" id="IPR018937">
    <property type="entry name" value="MMgT"/>
</dbReference>
<keyword evidence="4 8" id="KW-0812">Transmembrane</keyword>
<name>A0A0K9P7G0_ZOSMR</name>
<feature type="transmembrane region" description="Helical" evidence="8">
    <location>
        <begin position="45"/>
        <end position="66"/>
    </location>
</feature>
<feature type="signal peptide" evidence="9">
    <location>
        <begin position="1"/>
        <end position="21"/>
    </location>
</feature>
<sequence>MGVGFGVGVIGLLFLAHAAYATSQYRSVLKILEEEFSSPPMNVVIELFLGLAMCFWAAMAVSGDFLSIHPDSEDNRVVSLPGNLDFMTFNHRGRVLPYNQN</sequence>
<comment type="caution">
    <text evidence="10">The sequence shown here is derived from an EMBL/GenBank/DDBJ whole genome shotgun (WGS) entry which is preliminary data.</text>
</comment>
<evidence type="ECO:0000256" key="4">
    <source>
        <dbReference type="ARBA" id="ARBA00022692"/>
    </source>
</evidence>
<keyword evidence="11" id="KW-1185">Reference proteome</keyword>
<dbReference type="PANTHER" id="PTHR21181:SF7">
    <property type="entry name" value="ER MEMBRANE PROTEIN COMPLEX SUBUNIT 5"/>
    <property type="match status" value="1"/>
</dbReference>
<dbReference type="STRING" id="29655.A0A0K9P7G0"/>
<evidence type="ECO:0000256" key="6">
    <source>
        <dbReference type="ARBA" id="ARBA00022989"/>
    </source>
</evidence>
<dbReference type="Proteomes" id="UP000036987">
    <property type="component" value="Unassembled WGS sequence"/>
</dbReference>
<accession>A0A0K9P7G0</accession>
<dbReference type="OrthoDB" id="44756at2759"/>
<dbReference type="GO" id="GO:0022890">
    <property type="term" value="F:inorganic cation transmembrane transporter activity"/>
    <property type="evidence" value="ECO:0000318"/>
    <property type="project" value="GO_Central"/>
</dbReference>
<dbReference type="EMBL" id="LFYR01001173">
    <property type="protein sequence ID" value="KMZ64152.1"/>
    <property type="molecule type" value="Genomic_DNA"/>
</dbReference>
<protein>
    <submittedName>
        <fullName evidence="10">Membrane magnesium transporter</fullName>
    </submittedName>
</protein>
<gene>
    <name evidence="10" type="ORF">ZOSMA_37G00320</name>
</gene>
<evidence type="ECO:0000256" key="1">
    <source>
        <dbReference type="ARBA" id="ARBA00004477"/>
    </source>
</evidence>
<proteinExistence type="inferred from homology"/>
<comment type="subcellular location">
    <subcellularLocation>
        <location evidence="1">Endoplasmic reticulum membrane</location>
        <topology evidence="1">Multi-pass membrane protein</topology>
    </subcellularLocation>
</comment>
<evidence type="ECO:0000256" key="2">
    <source>
        <dbReference type="ARBA" id="ARBA00006109"/>
    </source>
</evidence>
<keyword evidence="6 8" id="KW-1133">Transmembrane helix</keyword>
<dbReference type="GO" id="GO:0005794">
    <property type="term" value="C:Golgi apparatus"/>
    <property type="evidence" value="ECO:0000318"/>
    <property type="project" value="GO_Central"/>
</dbReference>
<evidence type="ECO:0000256" key="5">
    <source>
        <dbReference type="ARBA" id="ARBA00022824"/>
    </source>
</evidence>
<reference evidence="11" key="1">
    <citation type="journal article" date="2016" name="Nature">
        <title>The genome of the seagrass Zostera marina reveals angiosperm adaptation to the sea.</title>
        <authorList>
            <person name="Olsen J.L."/>
            <person name="Rouze P."/>
            <person name="Verhelst B."/>
            <person name="Lin Y.-C."/>
            <person name="Bayer T."/>
            <person name="Collen J."/>
            <person name="Dattolo E."/>
            <person name="De Paoli E."/>
            <person name="Dittami S."/>
            <person name="Maumus F."/>
            <person name="Michel G."/>
            <person name="Kersting A."/>
            <person name="Lauritano C."/>
            <person name="Lohaus R."/>
            <person name="Toepel M."/>
            <person name="Tonon T."/>
            <person name="Vanneste K."/>
            <person name="Amirebrahimi M."/>
            <person name="Brakel J."/>
            <person name="Bostroem C."/>
            <person name="Chovatia M."/>
            <person name="Grimwood J."/>
            <person name="Jenkins J.W."/>
            <person name="Jueterbock A."/>
            <person name="Mraz A."/>
            <person name="Stam W.T."/>
            <person name="Tice H."/>
            <person name="Bornberg-Bauer E."/>
            <person name="Green P.J."/>
            <person name="Pearson G.A."/>
            <person name="Procaccini G."/>
            <person name="Duarte C.M."/>
            <person name="Schmutz J."/>
            <person name="Reusch T.B.H."/>
            <person name="Van de Peer Y."/>
        </authorList>
    </citation>
    <scope>NUCLEOTIDE SEQUENCE [LARGE SCALE GENOMIC DNA]</scope>
    <source>
        <strain evidence="11">cv. Finnish</strain>
    </source>
</reference>
<keyword evidence="9" id="KW-0732">Signal</keyword>
<evidence type="ECO:0000256" key="3">
    <source>
        <dbReference type="ARBA" id="ARBA00011276"/>
    </source>
</evidence>
<dbReference type="Pfam" id="PF10270">
    <property type="entry name" value="MMgT"/>
    <property type="match status" value="1"/>
</dbReference>
<dbReference type="GO" id="GO:0072546">
    <property type="term" value="C:EMC complex"/>
    <property type="evidence" value="ECO:0000318"/>
    <property type="project" value="GO_Central"/>
</dbReference>
<dbReference type="PANTHER" id="PTHR21181">
    <property type="match status" value="1"/>
</dbReference>
<dbReference type="GO" id="GO:0005769">
    <property type="term" value="C:early endosome"/>
    <property type="evidence" value="ECO:0000318"/>
    <property type="project" value="GO_Central"/>
</dbReference>
<organism evidence="10 11">
    <name type="scientific">Zostera marina</name>
    <name type="common">Eelgrass</name>
    <dbReference type="NCBI Taxonomy" id="29655"/>
    <lineage>
        <taxon>Eukaryota</taxon>
        <taxon>Viridiplantae</taxon>
        <taxon>Streptophyta</taxon>
        <taxon>Embryophyta</taxon>
        <taxon>Tracheophyta</taxon>
        <taxon>Spermatophyta</taxon>
        <taxon>Magnoliopsida</taxon>
        <taxon>Liliopsida</taxon>
        <taxon>Zosteraceae</taxon>
        <taxon>Zostera</taxon>
    </lineage>
</organism>
<evidence type="ECO:0000313" key="10">
    <source>
        <dbReference type="EMBL" id="KMZ64152.1"/>
    </source>
</evidence>
<dbReference type="GO" id="GO:0005886">
    <property type="term" value="C:plasma membrane"/>
    <property type="evidence" value="ECO:0000318"/>
    <property type="project" value="GO_Central"/>
</dbReference>
<evidence type="ECO:0000256" key="9">
    <source>
        <dbReference type="SAM" id="SignalP"/>
    </source>
</evidence>